<reference evidence="1" key="1">
    <citation type="journal article" date="2021" name="Nat. Commun.">
        <title>Genetic determinants of endophytism in the Arabidopsis root mycobiome.</title>
        <authorList>
            <person name="Mesny F."/>
            <person name="Miyauchi S."/>
            <person name="Thiergart T."/>
            <person name="Pickel B."/>
            <person name="Atanasova L."/>
            <person name="Karlsson M."/>
            <person name="Huettel B."/>
            <person name="Barry K.W."/>
            <person name="Haridas S."/>
            <person name="Chen C."/>
            <person name="Bauer D."/>
            <person name="Andreopoulos W."/>
            <person name="Pangilinan J."/>
            <person name="LaButti K."/>
            <person name="Riley R."/>
            <person name="Lipzen A."/>
            <person name="Clum A."/>
            <person name="Drula E."/>
            <person name="Henrissat B."/>
            <person name="Kohler A."/>
            <person name="Grigoriev I.V."/>
            <person name="Martin F.M."/>
            <person name="Hacquard S."/>
        </authorList>
    </citation>
    <scope>NUCLEOTIDE SEQUENCE</scope>
    <source>
        <strain evidence="1">FSSC 5 MPI-SDFR-AT-0091</strain>
    </source>
</reference>
<gene>
    <name evidence="1" type="ORF">B0J15DRAFT_473666</name>
</gene>
<organism evidence="1 2">
    <name type="scientific">Fusarium solani</name>
    <name type="common">Filamentous fungus</name>
    <dbReference type="NCBI Taxonomy" id="169388"/>
    <lineage>
        <taxon>Eukaryota</taxon>
        <taxon>Fungi</taxon>
        <taxon>Dikarya</taxon>
        <taxon>Ascomycota</taxon>
        <taxon>Pezizomycotina</taxon>
        <taxon>Sordariomycetes</taxon>
        <taxon>Hypocreomycetidae</taxon>
        <taxon>Hypocreales</taxon>
        <taxon>Nectriaceae</taxon>
        <taxon>Fusarium</taxon>
        <taxon>Fusarium solani species complex</taxon>
    </lineage>
</organism>
<proteinExistence type="predicted"/>
<dbReference type="AlphaFoldDB" id="A0A9P9RDR6"/>
<dbReference type="Proteomes" id="UP000736672">
    <property type="component" value="Unassembled WGS sequence"/>
</dbReference>
<name>A0A9P9RDR6_FUSSL</name>
<accession>A0A9P9RDR6</accession>
<dbReference type="Gene3D" id="1.25.40.20">
    <property type="entry name" value="Ankyrin repeat-containing domain"/>
    <property type="match status" value="1"/>
</dbReference>
<comment type="caution">
    <text evidence="1">The sequence shown here is derived from an EMBL/GenBank/DDBJ whole genome shotgun (WGS) entry which is preliminary data.</text>
</comment>
<sequence length="549" mass="62662">MVLLKLPWGTPTCRDTMEICHGASTENSPPRASVSPPALPVEIWQQIILHSMADLSVRDAFRLRLVSRDFSLMAMKAIHESGVLRLCWHLPEGKRRNKFWVDYLTARVMNKVLTLEPSTEHLWLKAIAERILEWREEERARGDRPNWSMKNEDELENLVRQISEFAAFQGEFSEPLNFYLGLRTCGQPSVPVLVLDESCGLFRDALLAVAVYLNEITFLHDRLDAGSKVTCTHHPPLERHKGHYRPAPFNCHPTYANYSTESFGNRPSKKEDAARLTFGSPISVAMRLRRTECLTALIKSLEDFPSELLLCRAEMLREADRMCNMEYMHLAIEADPPFTACPAVRPRDYGFYDATRKEYAVKIFRDFFNTTTFLEVFDMLYPIMTANCQAGEVPYWDYYGSGDDFGRWGTKRMYRAIRDGSLPIVKRLVQLKFSIGPQPMVEALESGYDCMVEYFFSLDVRLDGALAVPARLGDVQMAQLLLDKGAGKNKESVRNAVEEAMIHGNEDMVMFLIEKAPAKGLLNKKAKANLKRVLGYENKPDMLPLLKLL</sequence>
<evidence type="ECO:0000313" key="2">
    <source>
        <dbReference type="Proteomes" id="UP000736672"/>
    </source>
</evidence>
<keyword evidence="2" id="KW-1185">Reference proteome</keyword>
<evidence type="ECO:0000313" key="1">
    <source>
        <dbReference type="EMBL" id="KAH7274793.1"/>
    </source>
</evidence>
<dbReference type="InterPro" id="IPR036770">
    <property type="entry name" value="Ankyrin_rpt-contain_sf"/>
</dbReference>
<dbReference type="SUPFAM" id="SSF48403">
    <property type="entry name" value="Ankyrin repeat"/>
    <property type="match status" value="1"/>
</dbReference>
<dbReference type="OrthoDB" id="4153866at2759"/>
<protein>
    <submittedName>
        <fullName evidence="1">Uncharacterized protein</fullName>
    </submittedName>
</protein>
<dbReference type="EMBL" id="JAGTJS010000001">
    <property type="protein sequence ID" value="KAH7274793.1"/>
    <property type="molecule type" value="Genomic_DNA"/>
</dbReference>